<comment type="caution">
    <text evidence="1">The sequence shown here is derived from an EMBL/GenBank/DDBJ whole genome shotgun (WGS) entry which is preliminary data.</text>
</comment>
<dbReference type="Proteomes" id="UP000663832">
    <property type="component" value="Unassembled WGS sequence"/>
</dbReference>
<feature type="non-terminal residue" evidence="1">
    <location>
        <position position="8"/>
    </location>
</feature>
<sequence length="8" mass="849">MSRSKAAV</sequence>
<dbReference type="EMBL" id="CAJNOI010007066">
    <property type="protein sequence ID" value="CAF1584980.1"/>
    <property type="molecule type" value="Genomic_DNA"/>
</dbReference>
<evidence type="ECO:0000313" key="3">
    <source>
        <dbReference type="Proteomes" id="UP000663832"/>
    </source>
</evidence>
<evidence type="ECO:0000313" key="4">
    <source>
        <dbReference type="Proteomes" id="UP000663877"/>
    </source>
</evidence>
<evidence type="ECO:0000313" key="1">
    <source>
        <dbReference type="EMBL" id="CAF1584980.1"/>
    </source>
</evidence>
<keyword evidence="3" id="KW-1185">Reference proteome</keyword>
<evidence type="ECO:0000313" key="2">
    <source>
        <dbReference type="EMBL" id="CAF1675767.1"/>
    </source>
</evidence>
<name>A0A815ZN52_9BILA</name>
<protein>
    <submittedName>
        <fullName evidence="1">Uncharacterized protein</fullName>
    </submittedName>
</protein>
<proteinExistence type="predicted"/>
<reference evidence="1" key="1">
    <citation type="submission" date="2021-02" db="EMBL/GenBank/DDBJ databases">
        <authorList>
            <person name="Nowell W R."/>
        </authorList>
    </citation>
    <scope>NUCLEOTIDE SEQUENCE</scope>
</reference>
<gene>
    <name evidence="1" type="ORF">BJG266_LOCUS49075</name>
    <name evidence="2" type="ORF">QVE165_LOCUS66155</name>
</gene>
<dbReference type="Proteomes" id="UP000663877">
    <property type="component" value="Unassembled WGS sequence"/>
</dbReference>
<dbReference type="EMBL" id="CAJNOM010007496">
    <property type="protein sequence ID" value="CAF1675767.1"/>
    <property type="molecule type" value="Genomic_DNA"/>
</dbReference>
<accession>A0A815ZN52</accession>
<organism evidence="1 4">
    <name type="scientific">Adineta steineri</name>
    <dbReference type="NCBI Taxonomy" id="433720"/>
    <lineage>
        <taxon>Eukaryota</taxon>
        <taxon>Metazoa</taxon>
        <taxon>Spiralia</taxon>
        <taxon>Gnathifera</taxon>
        <taxon>Rotifera</taxon>
        <taxon>Eurotatoria</taxon>
        <taxon>Bdelloidea</taxon>
        <taxon>Adinetida</taxon>
        <taxon>Adinetidae</taxon>
        <taxon>Adineta</taxon>
    </lineage>
</organism>